<feature type="chain" id="PRO_5018543973" evidence="2">
    <location>
        <begin position="31"/>
        <end position="192"/>
    </location>
</feature>
<dbReference type="AlphaFoldDB" id="A0A3S5A6J2"/>
<sequence>MLPSPPEHLSRPLSLSLSLSFILSLAPCLTIPPQARTYAYDYQRRYARASVVLLVEYWDCLHESASRARPTDATAEAASPSEPPVSVRETCLFVCVEGPLPLRSVDGSPSGAAAANSTSPPPRPPLTNTPAKLGILFKPCLSRFRPCRGRGRSACRLAALSLSLSLSLSLTFSSFLPPSCCVRPGEARALEC</sequence>
<dbReference type="Proteomes" id="UP000784294">
    <property type="component" value="Unassembled WGS sequence"/>
</dbReference>
<accession>A0A3S5A6J2</accession>
<evidence type="ECO:0000313" key="4">
    <source>
        <dbReference type="Proteomes" id="UP000784294"/>
    </source>
</evidence>
<feature type="signal peptide" evidence="2">
    <location>
        <begin position="1"/>
        <end position="30"/>
    </location>
</feature>
<evidence type="ECO:0000256" key="2">
    <source>
        <dbReference type="SAM" id="SignalP"/>
    </source>
</evidence>
<keyword evidence="2" id="KW-0732">Signal</keyword>
<feature type="compositionally biased region" description="Low complexity" evidence="1">
    <location>
        <begin position="107"/>
        <end position="118"/>
    </location>
</feature>
<name>A0A3S5A6J2_9PLAT</name>
<comment type="caution">
    <text evidence="3">The sequence shown here is derived from an EMBL/GenBank/DDBJ whole genome shotgun (WGS) entry which is preliminary data.</text>
</comment>
<protein>
    <submittedName>
        <fullName evidence="3">Uncharacterized protein</fullName>
    </submittedName>
</protein>
<gene>
    <name evidence="3" type="ORF">PXEA_LOCUS1755</name>
</gene>
<feature type="region of interest" description="Disordered" evidence="1">
    <location>
        <begin position="107"/>
        <end position="130"/>
    </location>
</feature>
<dbReference type="EMBL" id="CAAALY010003648">
    <property type="protein sequence ID" value="VEL08315.1"/>
    <property type="molecule type" value="Genomic_DNA"/>
</dbReference>
<keyword evidence="4" id="KW-1185">Reference proteome</keyword>
<reference evidence="3" key="1">
    <citation type="submission" date="2018-11" db="EMBL/GenBank/DDBJ databases">
        <authorList>
            <consortium name="Pathogen Informatics"/>
        </authorList>
    </citation>
    <scope>NUCLEOTIDE SEQUENCE</scope>
</reference>
<organism evidence="3 4">
    <name type="scientific">Protopolystoma xenopodis</name>
    <dbReference type="NCBI Taxonomy" id="117903"/>
    <lineage>
        <taxon>Eukaryota</taxon>
        <taxon>Metazoa</taxon>
        <taxon>Spiralia</taxon>
        <taxon>Lophotrochozoa</taxon>
        <taxon>Platyhelminthes</taxon>
        <taxon>Monogenea</taxon>
        <taxon>Polyopisthocotylea</taxon>
        <taxon>Polystomatidea</taxon>
        <taxon>Polystomatidae</taxon>
        <taxon>Protopolystoma</taxon>
    </lineage>
</organism>
<evidence type="ECO:0000256" key="1">
    <source>
        <dbReference type="SAM" id="MobiDB-lite"/>
    </source>
</evidence>
<proteinExistence type="predicted"/>
<evidence type="ECO:0000313" key="3">
    <source>
        <dbReference type="EMBL" id="VEL08315.1"/>
    </source>
</evidence>